<protein>
    <submittedName>
        <fullName evidence="1">Uncharacterized protein</fullName>
    </submittedName>
</protein>
<proteinExistence type="predicted"/>
<dbReference type="OrthoDB" id="2250192at2759"/>
<accession>N6T3F4</accession>
<dbReference type="AlphaFoldDB" id="N6T3F4"/>
<gene>
    <name evidence="1" type="ORF">YQE_08796</name>
</gene>
<organism evidence="1">
    <name type="scientific">Dendroctonus ponderosae</name>
    <name type="common">Mountain pine beetle</name>
    <dbReference type="NCBI Taxonomy" id="77166"/>
    <lineage>
        <taxon>Eukaryota</taxon>
        <taxon>Metazoa</taxon>
        <taxon>Ecdysozoa</taxon>
        <taxon>Arthropoda</taxon>
        <taxon>Hexapoda</taxon>
        <taxon>Insecta</taxon>
        <taxon>Pterygota</taxon>
        <taxon>Neoptera</taxon>
        <taxon>Endopterygota</taxon>
        <taxon>Coleoptera</taxon>
        <taxon>Polyphaga</taxon>
        <taxon>Cucujiformia</taxon>
        <taxon>Curculionidae</taxon>
        <taxon>Scolytinae</taxon>
        <taxon>Dendroctonus</taxon>
    </lineage>
</organism>
<name>N6T3F4_DENPD</name>
<evidence type="ECO:0000313" key="1">
    <source>
        <dbReference type="EMBL" id="ENN74679.1"/>
    </source>
</evidence>
<dbReference type="EMBL" id="KB741037">
    <property type="protein sequence ID" value="ENN74679.1"/>
    <property type="molecule type" value="Genomic_DNA"/>
</dbReference>
<reference evidence="1" key="1">
    <citation type="journal article" date="2013" name="Genome Biol.">
        <title>Draft genome of the mountain pine beetle, Dendroctonus ponderosae Hopkins, a major forest pest.</title>
        <authorList>
            <person name="Keeling C.I."/>
            <person name="Yuen M.M."/>
            <person name="Liao N.Y."/>
            <person name="Docking T.R."/>
            <person name="Chan S.K."/>
            <person name="Taylor G.A."/>
            <person name="Palmquist D.L."/>
            <person name="Jackman S.D."/>
            <person name="Nguyen A."/>
            <person name="Li M."/>
            <person name="Henderson H."/>
            <person name="Janes J.K."/>
            <person name="Zhao Y."/>
            <person name="Pandoh P."/>
            <person name="Moore R."/>
            <person name="Sperling F.A."/>
            <person name="Huber D.P."/>
            <person name="Birol I."/>
            <person name="Jones S.J."/>
            <person name="Bohlmann J."/>
        </authorList>
    </citation>
    <scope>NUCLEOTIDE SEQUENCE</scope>
</reference>
<dbReference type="HOGENOM" id="CLU_2308866_0_0_1"/>
<sequence length="100" mass="11036">MSTYHACALTRLTPNNLTIWSKGVQKSRDALLDAHPSLDAGDALKRPDAAPSGADIVSRELDEFNGRYQYLVDVLYGRLQEIASFNPNDIVTLIARNVGY</sequence>
<feature type="non-terminal residue" evidence="1">
    <location>
        <position position="1"/>
    </location>
</feature>